<name>A0AAE0S417_9BIVA</name>
<organism evidence="1 2">
    <name type="scientific">Potamilus streckersoni</name>
    <dbReference type="NCBI Taxonomy" id="2493646"/>
    <lineage>
        <taxon>Eukaryota</taxon>
        <taxon>Metazoa</taxon>
        <taxon>Spiralia</taxon>
        <taxon>Lophotrochozoa</taxon>
        <taxon>Mollusca</taxon>
        <taxon>Bivalvia</taxon>
        <taxon>Autobranchia</taxon>
        <taxon>Heteroconchia</taxon>
        <taxon>Palaeoheterodonta</taxon>
        <taxon>Unionida</taxon>
        <taxon>Unionoidea</taxon>
        <taxon>Unionidae</taxon>
        <taxon>Ambleminae</taxon>
        <taxon>Lampsilini</taxon>
        <taxon>Potamilus</taxon>
    </lineage>
</organism>
<dbReference type="EMBL" id="JAEAOA010001415">
    <property type="protein sequence ID" value="KAK3584870.1"/>
    <property type="molecule type" value="Genomic_DNA"/>
</dbReference>
<evidence type="ECO:0000313" key="2">
    <source>
        <dbReference type="Proteomes" id="UP001195483"/>
    </source>
</evidence>
<sequence>MILIRENLVDERCELEGHKVTLYTALGQPFTAQFAVVNINTPRYKLPAQVGPVAHLSAEALLGMNPLSKKRSFVVTRSMAADIDRPDDIEADNLSTMNVDMSKLQTANISLQRIPDKSFATPEDDVDEPTSFSGRTIFCGENGNLVMIHVEGSKLLYLQDYETGNGTAT</sequence>
<reference evidence="1" key="3">
    <citation type="submission" date="2023-05" db="EMBL/GenBank/DDBJ databases">
        <authorList>
            <person name="Smith C.H."/>
        </authorList>
    </citation>
    <scope>NUCLEOTIDE SEQUENCE</scope>
    <source>
        <strain evidence="1">CHS0354</strain>
        <tissue evidence="1">Mantle</tissue>
    </source>
</reference>
<accession>A0AAE0S417</accession>
<comment type="caution">
    <text evidence="1">The sequence shown here is derived from an EMBL/GenBank/DDBJ whole genome shotgun (WGS) entry which is preliminary data.</text>
</comment>
<keyword evidence="2" id="KW-1185">Reference proteome</keyword>
<evidence type="ECO:0000313" key="1">
    <source>
        <dbReference type="EMBL" id="KAK3584870.1"/>
    </source>
</evidence>
<protein>
    <submittedName>
        <fullName evidence="1">Uncharacterized protein</fullName>
    </submittedName>
</protein>
<proteinExistence type="predicted"/>
<dbReference type="AlphaFoldDB" id="A0AAE0S417"/>
<gene>
    <name evidence="1" type="ORF">CHS0354_023454</name>
</gene>
<dbReference type="Proteomes" id="UP001195483">
    <property type="component" value="Unassembled WGS sequence"/>
</dbReference>
<reference evidence="1" key="1">
    <citation type="journal article" date="2021" name="Genome Biol. Evol.">
        <title>A High-Quality Reference Genome for a Parasitic Bivalve with Doubly Uniparental Inheritance (Bivalvia: Unionida).</title>
        <authorList>
            <person name="Smith C.H."/>
        </authorList>
    </citation>
    <scope>NUCLEOTIDE SEQUENCE</scope>
    <source>
        <strain evidence="1">CHS0354</strain>
    </source>
</reference>
<reference evidence="1" key="2">
    <citation type="journal article" date="2021" name="Genome Biol. Evol.">
        <title>Developing a high-quality reference genome for a parasitic bivalve with doubly uniparental inheritance (Bivalvia: Unionida).</title>
        <authorList>
            <person name="Smith C.H."/>
        </authorList>
    </citation>
    <scope>NUCLEOTIDE SEQUENCE</scope>
    <source>
        <strain evidence="1">CHS0354</strain>
        <tissue evidence="1">Mantle</tissue>
    </source>
</reference>